<feature type="domain" description="Aminopeptidase P N-terminal" evidence="14">
    <location>
        <begin position="114"/>
        <end position="248"/>
    </location>
</feature>
<keyword evidence="9" id="KW-0464">Manganese</keyword>
<reference evidence="15 16" key="1">
    <citation type="submission" date="2020-03" db="EMBL/GenBank/DDBJ databases">
        <authorList>
            <person name="Lai Q."/>
        </authorList>
    </citation>
    <scope>NUCLEOTIDE SEQUENCE [LARGE SCALE GENOMIC DNA]</scope>
    <source>
        <strain evidence="15 16">CCUG 25036</strain>
    </source>
</reference>
<proteinExistence type="inferred from homology"/>
<feature type="compositionally biased region" description="Basic and acidic residues" evidence="13">
    <location>
        <begin position="47"/>
        <end position="61"/>
    </location>
</feature>
<evidence type="ECO:0000256" key="3">
    <source>
        <dbReference type="ARBA" id="ARBA00008766"/>
    </source>
</evidence>
<dbReference type="EC" id="3.4.11.9" evidence="4"/>
<dbReference type="InterPro" id="IPR029149">
    <property type="entry name" value="Creatin/AminoP/Spt16_N"/>
</dbReference>
<dbReference type="EMBL" id="JAARLZ010000014">
    <property type="protein sequence ID" value="NII08721.1"/>
    <property type="molecule type" value="Genomic_DNA"/>
</dbReference>
<evidence type="ECO:0000256" key="4">
    <source>
        <dbReference type="ARBA" id="ARBA00012574"/>
    </source>
</evidence>
<dbReference type="InterPro" id="IPR036005">
    <property type="entry name" value="Creatinase/aminopeptidase-like"/>
</dbReference>
<accession>A0A7X5ZKE8</accession>
<keyword evidence="7" id="KW-0378">Hydrolase</keyword>
<name>A0A7X5ZKE8_9GAMM</name>
<keyword evidence="8" id="KW-0482">Metalloprotease</keyword>
<sequence length="540" mass="60337">MARRSGAYVLSLAAGRRRPHRRACRWPDGLDPRLPRRTGPRWLGRAQPEHERRREGDPEGHGRHRRHGIRIRRRRRRQRRKPDRAGRIRPRGRHAAACGAGDGPAPHERHAALIAPAEYARRRRELMRMVGEDAVLILAAAPERMRNADAPWPYRQDSDFHYLTGFGEPEAVLALLPGRAHGETVLFCRERDAERERWDGERMGTDRAARELKLDDAFPIDDIDDILPGMIEGRSRVYCHFGQEPDFDARLLAWMRRLRTARGGGVAPKDLVALGHLLHDMRLFKSRDELALMRRAAEVAGAAHLAAMAMARPGVAEYEIEGEILRTIRSRGAVPAFPPTVAGGANACIMHYQQNRAMLRDGDLLLIDAGAEVECYASDITRTFPVGGRFSKEQRALYDIVHEAQLAAIDAVRPGRSFADSHEAAVRVIASGLCALGLIKGSVDRVIAEGAYKPYFPSKTGHWLGLDVHDVGDYRIDGEPRVLEEGMVLTVEPGIYVPPDDRSVPERWRGIGIRIEDDVIVTRGAPEVMTAIVPKSPDAL</sequence>
<comment type="cofactor">
    <cofactor evidence="2">
        <name>Mn(2+)</name>
        <dbReference type="ChEBI" id="CHEBI:29035"/>
    </cofactor>
</comment>
<dbReference type="InterPro" id="IPR052433">
    <property type="entry name" value="X-Pro_dipept-like"/>
</dbReference>
<evidence type="ECO:0000256" key="11">
    <source>
        <dbReference type="ARBA" id="ARBA00075356"/>
    </source>
</evidence>
<evidence type="ECO:0000313" key="16">
    <source>
        <dbReference type="Proteomes" id="UP000490980"/>
    </source>
</evidence>
<feature type="region of interest" description="Disordered" evidence="13">
    <location>
        <begin position="14"/>
        <end position="109"/>
    </location>
</feature>
<evidence type="ECO:0000256" key="8">
    <source>
        <dbReference type="ARBA" id="ARBA00023049"/>
    </source>
</evidence>
<dbReference type="GO" id="GO:0006508">
    <property type="term" value="P:proteolysis"/>
    <property type="evidence" value="ECO:0007669"/>
    <property type="project" value="UniProtKB-KW"/>
</dbReference>
<dbReference type="GO" id="GO:0070006">
    <property type="term" value="F:metalloaminopeptidase activity"/>
    <property type="evidence" value="ECO:0007669"/>
    <property type="project" value="InterPro"/>
</dbReference>
<dbReference type="Gene3D" id="3.90.230.10">
    <property type="entry name" value="Creatinase/methionine aminopeptidase superfamily"/>
    <property type="match status" value="1"/>
</dbReference>
<dbReference type="AlphaFoldDB" id="A0A7X5ZKE8"/>
<comment type="similarity">
    <text evidence="3">Belongs to the peptidase M24B family.</text>
</comment>
<feature type="compositionally biased region" description="Basic residues" evidence="13">
    <location>
        <begin position="62"/>
        <end position="94"/>
    </location>
</feature>
<dbReference type="InterPro" id="IPR000994">
    <property type="entry name" value="Pept_M24"/>
</dbReference>
<evidence type="ECO:0000313" key="15">
    <source>
        <dbReference type="EMBL" id="NII08721.1"/>
    </source>
</evidence>
<protein>
    <recommendedName>
        <fullName evidence="10">Xaa-Pro aminopeptidase</fullName>
        <ecNumber evidence="4">3.4.11.9</ecNumber>
    </recommendedName>
    <alternativeName>
        <fullName evidence="11">Aminopeptidase P II</fullName>
    </alternativeName>
    <alternativeName>
        <fullName evidence="12">X-Pro aminopeptidase</fullName>
    </alternativeName>
</protein>
<dbReference type="Proteomes" id="UP000490980">
    <property type="component" value="Unassembled WGS sequence"/>
</dbReference>
<dbReference type="GO" id="GO:0030145">
    <property type="term" value="F:manganese ion binding"/>
    <property type="evidence" value="ECO:0007669"/>
    <property type="project" value="InterPro"/>
</dbReference>
<dbReference type="CDD" id="cd01087">
    <property type="entry name" value="Prolidase"/>
    <property type="match status" value="1"/>
</dbReference>
<dbReference type="SMART" id="SM01011">
    <property type="entry name" value="AMP_N"/>
    <property type="match status" value="1"/>
</dbReference>
<dbReference type="PANTHER" id="PTHR43226">
    <property type="entry name" value="XAA-PRO AMINOPEPTIDASE 3"/>
    <property type="match status" value="1"/>
</dbReference>
<keyword evidence="16" id="KW-1185">Reference proteome</keyword>
<evidence type="ECO:0000256" key="5">
    <source>
        <dbReference type="ARBA" id="ARBA00022670"/>
    </source>
</evidence>
<comment type="catalytic activity">
    <reaction evidence="1">
        <text>Release of any N-terminal amino acid, including proline, that is linked to proline, even from a dipeptide or tripeptide.</text>
        <dbReference type="EC" id="3.4.11.9"/>
    </reaction>
</comment>
<dbReference type="GO" id="GO:0005829">
    <property type="term" value="C:cytosol"/>
    <property type="evidence" value="ECO:0007669"/>
    <property type="project" value="TreeGrafter"/>
</dbReference>
<evidence type="ECO:0000256" key="13">
    <source>
        <dbReference type="SAM" id="MobiDB-lite"/>
    </source>
</evidence>
<evidence type="ECO:0000256" key="9">
    <source>
        <dbReference type="ARBA" id="ARBA00023211"/>
    </source>
</evidence>
<evidence type="ECO:0000256" key="6">
    <source>
        <dbReference type="ARBA" id="ARBA00022723"/>
    </source>
</evidence>
<dbReference type="Pfam" id="PF05195">
    <property type="entry name" value="AMP_N"/>
    <property type="match status" value="1"/>
</dbReference>
<keyword evidence="5" id="KW-0645">Protease</keyword>
<evidence type="ECO:0000256" key="12">
    <source>
        <dbReference type="ARBA" id="ARBA00081411"/>
    </source>
</evidence>
<dbReference type="SUPFAM" id="SSF55920">
    <property type="entry name" value="Creatinase/aminopeptidase"/>
    <property type="match status" value="1"/>
</dbReference>
<evidence type="ECO:0000259" key="14">
    <source>
        <dbReference type="SMART" id="SM01011"/>
    </source>
</evidence>
<gene>
    <name evidence="15" type="ORF">HBF25_20230</name>
</gene>
<dbReference type="Gene3D" id="3.40.350.10">
    <property type="entry name" value="Creatinase/prolidase N-terminal domain"/>
    <property type="match status" value="1"/>
</dbReference>
<dbReference type="Pfam" id="PF00557">
    <property type="entry name" value="Peptidase_M24"/>
    <property type="match status" value="1"/>
</dbReference>
<dbReference type="InterPro" id="IPR007865">
    <property type="entry name" value="Aminopep_P_N"/>
</dbReference>
<dbReference type="PANTHER" id="PTHR43226:SF4">
    <property type="entry name" value="XAA-PRO AMINOPEPTIDASE 3"/>
    <property type="match status" value="1"/>
</dbReference>
<dbReference type="SUPFAM" id="SSF53092">
    <property type="entry name" value="Creatinase/prolidase N-terminal domain"/>
    <property type="match status" value="1"/>
</dbReference>
<evidence type="ECO:0000256" key="1">
    <source>
        <dbReference type="ARBA" id="ARBA00001424"/>
    </source>
</evidence>
<evidence type="ECO:0000256" key="2">
    <source>
        <dbReference type="ARBA" id="ARBA00001936"/>
    </source>
</evidence>
<evidence type="ECO:0000256" key="7">
    <source>
        <dbReference type="ARBA" id="ARBA00022801"/>
    </source>
</evidence>
<keyword evidence="6" id="KW-0479">Metal-binding</keyword>
<feature type="compositionally biased region" description="Basic residues" evidence="13">
    <location>
        <begin position="15"/>
        <end position="24"/>
    </location>
</feature>
<dbReference type="FunFam" id="3.90.230.10:FF:000002">
    <property type="entry name" value="Xaa-Pro aminopeptidase 3"/>
    <property type="match status" value="1"/>
</dbReference>
<evidence type="ECO:0000256" key="10">
    <source>
        <dbReference type="ARBA" id="ARBA00069363"/>
    </source>
</evidence>
<comment type="caution">
    <text evidence="15">The sequence shown here is derived from an EMBL/GenBank/DDBJ whole genome shotgun (WGS) entry which is preliminary data.</text>
</comment>
<organism evidence="15 16">
    <name type="scientific">Luteibacter anthropi</name>
    <dbReference type="NCBI Taxonomy" id="564369"/>
    <lineage>
        <taxon>Bacteria</taxon>
        <taxon>Pseudomonadati</taxon>
        <taxon>Pseudomonadota</taxon>
        <taxon>Gammaproteobacteria</taxon>
        <taxon>Lysobacterales</taxon>
        <taxon>Rhodanobacteraceae</taxon>
        <taxon>Luteibacter</taxon>
    </lineage>
</organism>